<name>A0A0X3NNY0_SCHSO</name>
<feature type="non-terminal residue" evidence="1">
    <location>
        <position position="1"/>
    </location>
</feature>
<evidence type="ECO:0000313" key="1">
    <source>
        <dbReference type="EMBL" id="JAP41153.1"/>
    </source>
</evidence>
<gene>
    <name evidence="1" type="ORF">TR146007</name>
</gene>
<organism evidence="1">
    <name type="scientific">Schistocephalus solidus</name>
    <name type="common">Tapeworm</name>
    <dbReference type="NCBI Taxonomy" id="70667"/>
    <lineage>
        <taxon>Eukaryota</taxon>
        <taxon>Metazoa</taxon>
        <taxon>Spiralia</taxon>
        <taxon>Lophotrochozoa</taxon>
        <taxon>Platyhelminthes</taxon>
        <taxon>Cestoda</taxon>
        <taxon>Eucestoda</taxon>
        <taxon>Diphyllobothriidea</taxon>
        <taxon>Diphyllobothriidae</taxon>
        <taxon>Schistocephalus</taxon>
    </lineage>
</organism>
<reference evidence="1" key="1">
    <citation type="submission" date="2016-01" db="EMBL/GenBank/DDBJ databases">
        <title>Reference transcriptome for the parasite Schistocephalus solidus: insights into the molecular evolution of parasitism.</title>
        <authorList>
            <person name="Hebert F.O."/>
            <person name="Grambauer S."/>
            <person name="Barber I."/>
            <person name="Landry C.R."/>
            <person name="Aubin-Horth N."/>
        </authorList>
    </citation>
    <scope>NUCLEOTIDE SEQUENCE</scope>
</reference>
<sequence>EYAEFAKKFYAASNRDRSPASFYQTLLAVCWGCPSRSHSDADAFPLSVYKASDSISVAFRPTDDKLTGVARRRGSITLKGIGHTELARSASGDASLVAITCNTVYAGLPELFLLHEGCEVIGETLQSSRLTRAGTTPIVLPPASATFNYSLPPKLSRALGDAKLQRSDLPVHIHRAELSLPCPLRSGIDQSFSRRVSRPFGRIQTSVLVPDHGLAGDVGHLLSWRPVPRPGHPPHFFPLVRSFDLPSHFKYTLNCLCINFNLLDFHLRTSVKHKAKCQDPINKRP</sequence>
<protein>
    <submittedName>
        <fullName evidence="1">Uncharacterized protein</fullName>
    </submittedName>
</protein>
<proteinExistence type="predicted"/>
<dbReference type="EMBL" id="GEEE01022072">
    <property type="protein sequence ID" value="JAP41153.1"/>
    <property type="molecule type" value="Transcribed_RNA"/>
</dbReference>
<accession>A0A0X3NNY0</accession>
<dbReference type="AlphaFoldDB" id="A0A0X3NNY0"/>